<dbReference type="eggNOG" id="COG4932">
    <property type="taxonomic scope" value="Bacteria"/>
</dbReference>
<dbReference type="STRING" id="83683.B1745_03175"/>
<reference evidence="7 8" key="1">
    <citation type="submission" date="2010-04" db="EMBL/GenBank/DDBJ databases">
        <authorList>
            <person name="Muzny D."/>
            <person name="Qin X."/>
            <person name="Deng J."/>
            <person name="Jiang H."/>
            <person name="Liu Y."/>
            <person name="Qu J."/>
            <person name="Song X.-Z."/>
            <person name="Zhang L."/>
            <person name="Thornton R."/>
            <person name="Coyle M."/>
            <person name="Francisco L."/>
            <person name="Jackson L."/>
            <person name="Javaid M."/>
            <person name="Korchina V."/>
            <person name="Kovar C."/>
            <person name="Mata R."/>
            <person name="Mathew T."/>
            <person name="Ngo R."/>
            <person name="Nguyen L."/>
            <person name="Nguyen N."/>
            <person name="Okwuonu G."/>
            <person name="Ongeri F."/>
            <person name="Pham C."/>
            <person name="Simmons D."/>
            <person name="Wilczek-Boney K."/>
            <person name="Hale W."/>
            <person name="Jakkamsetti A."/>
            <person name="Pham P."/>
            <person name="Ruth R."/>
            <person name="San Lucas F."/>
            <person name="Warren J."/>
            <person name="Zhang J."/>
            <person name="Zhao Z."/>
            <person name="Zhou C."/>
            <person name="Zhu D."/>
            <person name="Lee S."/>
            <person name="Bess C."/>
            <person name="Blankenburg K."/>
            <person name="Forbes L."/>
            <person name="Fu Q."/>
            <person name="Gubbala S."/>
            <person name="Hirani K."/>
            <person name="Jayaseelan J.C."/>
            <person name="Lara F."/>
            <person name="Munidasa M."/>
            <person name="Palculict T."/>
            <person name="Patil S."/>
            <person name="Pu L.-L."/>
            <person name="Saada N."/>
            <person name="Tang L."/>
            <person name="Weissenberger G."/>
            <person name="Zhu Y."/>
            <person name="Hemphill L."/>
            <person name="Shang Y."/>
            <person name="Youmans B."/>
            <person name="Ayvaz T."/>
            <person name="Ross M."/>
            <person name="Santibanez J."/>
            <person name="Aqrawi P."/>
            <person name="Gross S."/>
            <person name="Joshi V."/>
            <person name="Fowler G."/>
            <person name="Nazareth L."/>
            <person name="Reid J."/>
            <person name="Worley K."/>
            <person name="Petrosino J."/>
            <person name="Highlander S."/>
            <person name="Gibbs R."/>
        </authorList>
    </citation>
    <scope>NUCLEOTIDE SEQUENCE [LARGE SCALE GENOMIC DNA]</scope>
    <source>
        <strain evidence="7 8">DSM 11664</strain>
    </source>
</reference>
<keyword evidence="3" id="KW-0732">Signal</keyword>
<dbReference type="EMBL" id="ADNY01000046">
    <property type="protein sequence ID" value="EFG55178.1"/>
    <property type="molecule type" value="Genomic_DNA"/>
</dbReference>
<keyword evidence="1" id="KW-0134">Cell wall</keyword>
<gene>
    <name evidence="7" type="ORF">HMPREF0493_1182</name>
</gene>
<dbReference type="NCBIfam" id="TIGR01167">
    <property type="entry name" value="LPXTG_anchor"/>
    <property type="match status" value="1"/>
</dbReference>
<dbReference type="InterPro" id="IPR019931">
    <property type="entry name" value="LPXTG_anchor"/>
</dbReference>
<feature type="compositionally biased region" description="Low complexity" evidence="5">
    <location>
        <begin position="415"/>
        <end position="433"/>
    </location>
</feature>
<organism evidence="7 8">
    <name type="scientific">Lactobacillus amylolyticus DSM 11664</name>
    <dbReference type="NCBI Taxonomy" id="585524"/>
    <lineage>
        <taxon>Bacteria</taxon>
        <taxon>Bacillati</taxon>
        <taxon>Bacillota</taxon>
        <taxon>Bacilli</taxon>
        <taxon>Lactobacillales</taxon>
        <taxon>Lactobacillaceae</taxon>
        <taxon>Lactobacillus</taxon>
    </lineage>
</organism>
<feature type="compositionally biased region" description="Low complexity" evidence="5">
    <location>
        <begin position="385"/>
        <end position="404"/>
    </location>
</feature>
<dbReference type="RefSeq" id="WP_006352333.1">
    <property type="nucleotide sequence ID" value="NZ_ADNY01000046.1"/>
</dbReference>
<dbReference type="AlphaFoldDB" id="D4YUH1"/>
<proteinExistence type="predicted"/>
<name>D4YUH1_9LACO</name>
<comment type="caution">
    <text evidence="7">The sequence shown here is derived from an EMBL/GenBank/DDBJ whole genome shotgun (WGS) entry which is preliminary data.</text>
</comment>
<feature type="compositionally biased region" description="Polar residues" evidence="5">
    <location>
        <begin position="322"/>
        <end position="335"/>
    </location>
</feature>
<feature type="domain" description="Gram-positive cocci surface proteins LPxTG" evidence="6">
    <location>
        <begin position="438"/>
        <end position="472"/>
    </location>
</feature>
<keyword evidence="4" id="KW-0572">Peptidoglycan-anchor</keyword>
<evidence type="ECO:0000256" key="2">
    <source>
        <dbReference type="ARBA" id="ARBA00022525"/>
    </source>
</evidence>
<evidence type="ECO:0000256" key="5">
    <source>
        <dbReference type="SAM" id="MobiDB-lite"/>
    </source>
</evidence>
<dbReference type="PATRIC" id="fig|585524.9.peg.215"/>
<keyword evidence="2" id="KW-0964">Secreted</keyword>
<sequence length="472" mass="50277">MQMKIGQLAATGGNYGPYGQPGYSAVTDNKTLWDSLQNTGIAYDSVVNNETNQEVASGALSWGAGIGVLYYNSGTALNDGQVSYLVTAHLTFKDDTDPNNITEITPVNDFYFQQPTGTDIKFSTDADTYLSSLLGKYDLDKFVSVNKDGSETALSPDKDEDIDKLPSYAYGKLDQTKASSDTAPMELVVYFKQKSSEPTEPETTTKKVTETINYVFEDENGNPTNEVSRQSTSAELTFNGTIPAGSTGDHTWTPESGSFAAQTIASEDGYDLISALLSDETDELTTLADGTKQVKAISVDPSSADQVVTVIFKKKAAAPNKPTDQGSNPTSQPTNEPDDQPSTPPQPSQQQPSQPSQVPTPQTSAPAASNDQDVAPHGESENAKQTKFTKTAATTTTTRSKATTIVLSSKHNNEKNISSNITNTSANSNNSSTKAEELPQTGAKQNKLARIGLAFVSLAGLIGLAGTRNRKN</sequence>
<evidence type="ECO:0000313" key="7">
    <source>
        <dbReference type="EMBL" id="EFG55178.1"/>
    </source>
</evidence>
<feature type="compositionally biased region" description="Low complexity" evidence="5">
    <location>
        <begin position="348"/>
        <end position="364"/>
    </location>
</feature>
<accession>D4YUH1</accession>
<evidence type="ECO:0000259" key="6">
    <source>
        <dbReference type="PROSITE" id="PS50847"/>
    </source>
</evidence>
<evidence type="ECO:0000256" key="4">
    <source>
        <dbReference type="ARBA" id="ARBA00023088"/>
    </source>
</evidence>
<dbReference type="Proteomes" id="UP000004069">
    <property type="component" value="Unassembled WGS sequence"/>
</dbReference>
<evidence type="ECO:0000256" key="1">
    <source>
        <dbReference type="ARBA" id="ARBA00022512"/>
    </source>
</evidence>
<evidence type="ECO:0000313" key="8">
    <source>
        <dbReference type="Proteomes" id="UP000004069"/>
    </source>
</evidence>
<feature type="region of interest" description="Disordered" evidence="5">
    <location>
        <begin position="316"/>
        <end position="441"/>
    </location>
</feature>
<dbReference type="PROSITE" id="PS50847">
    <property type="entry name" value="GRAM_POS_ANCHORING"/>
    <property type="match status" value="1"/>
</dbReference>
<feature type="compositionally biased region" description="Basic and acidic residues" evidence="5">
    <location>
        <begin position="374"/>
        <end position="384"/>
    </location>
</feature>
<dbReference type="Gene3D" id="2.60.40.4300">
    <property type="match status" value="1"/>
</dbReference>
<keyword evidence="8" id="KW-1185">Reference proteome</keyword>
<evidence type="ECO:0000256" key="3">
    <source>
        <dbReference type="ARBA" id="ARBA00022729"/>
    </source>
</evidence>
<protein>
    <submittedName>
        <fullName evidence="7">LPXTG-motif cell wall anchor domain protein</fullName>
    </submittedName>
</protein>